<evidence type="ECO:0000259" key="2">
    <source>
        <dbReference type="Pfam" id="PF02481"/>
    </source>
</evidence>
<feature type="domain" description="Smf/DprA SLOG" evidence="2">
    <location>
        <begin position="113"/>
        <end position="324"/>
    </location>
</feature>
<dbReference type="EMBL" id="AP027141">
    <property type="protein sequence ID" value="BDV30826.1"/>
    <property type="molecule type" value="Genomic_DNA"/>
</dbReference>
<dbReference type="Gene3D" id="3.40.50.450">
    <property type="match status" value="1"/>
</dbReference>
<dbReference type="InterPro" id="IPR003488">
    <property type="entry name" value="DprA"/>
</dbReference>
<dbReference type="Pfam" id="PF17782">
    <property type="entry name" value="WHD_DprA"/>
    <property type="match status" value="1"/>
</dbReference>
<reference evidence="4 5" key="1">
    <citation type="submission" date="2022-12" db="EMBL/GenBank/DDBJ databases">
        <title>Microbacterium terricola strain KV-448 chromosome, complete genome.</title>
        <authorList>
            <person name="Oshima T."/>
            <person name="Moriya T."/>
            <person name="Bessho Y."/>
        </authorList>
    </citation>
    <scope>NUCLEOTIDE SEQUENCE [LARGE SCALE GENOMIC DNA]</scope>
    <source>
        <strain evidence="4 5">KV-448</strain>
    </source>
</reference>
<dbReference type="InterPro" id="IPR057666">
    <property type="entry name" value="DrpA_SLOG"/>
</dbReference>
<feature type="domain" description="DprA winged helix" evidence="3">
    <location>
        <begin position="336"/>
        <end position="388"/>
    </location>
</feature>
<evidence type="ECO:0000313" key="4">
    <source>
        <dbReference type="EMBL" id="BDV30826.1"/>
    </source>
</evidence>
<evidence type="ECO:0000256" key="1">
    <source>
        <dbReference type="ARBA" id="ARBA00006525"/>
    </source>
</evidence>
<proteinExistence type="inferred from homology"/>
<gene>
    <name evidence="4" type="ORF">Microterr_14860</name>
</gene>
<comment type="similarity">
    <text evidence="1">Belongs to the DprA/Smf family.</text>
</comment>
<dbReference type="PANTHER" id="PTHR43022">
    <property type="entry name" value="PROTEIN SMF"/>
    <property type="match status" value="1"/>
</dbReference>
<dbReference type="Pfam" id="PF02481">
    <property type="entry name" value="DNA_processg_A"/>
    <property type="match status" value="1"/>
</dbReference>
<dbReference type="SUPFAM" id="SSF102405">
    <property type="entry name" value="MCP/YpsA-like"/>
    <property type="match status" value="1"/>
</dbReference>
<dbReference type="RefSeq" id="WP_263798599.1">
    <property type="nucleotide sequence ID" value="NZ_AP027141.1"/>
</dbReference>
<dbReference type="Proteomes" id="UP001317779">
    <property type="component" value="Chromosome"/>
</dbReference>
<dbReference type="InterPro" id="IPR041614">
    <property type="entry name" value="DprA_WH"/>
</dbReference>
<sequence length="399" mass="40789">MTAFALTPDAARSALRGVDRVDELPDETVVDRYARAVWNLLTEPGDSIAGRLIEAAGAAGALALTQDEESLLPGIEGVSPRALDEGLRRWRPRLVPDALADALRSATACGARMLLPGDPDWPTAVADLGPHAPHCLWVRGATAALRSASPAVALVGARAATGYGENVSAELAAELGGGGVSVVSGAAYGIDGAAHRATLAAGGRTVALLAGGVDRPYPAGHSDLLGRIAATGAVVSEVPCASAPTKWRFLQRNRLIAALADATVVVEAGWRSGSLNTAGHAAALGRPLGAVPGPVTSAASAGCHRLLREFGATCVTHADDVRELLGINGSVAPVGPGTRTDDTTRVIDALSPRAWQSTEALARRTGMSAAAVEPILGLLWLEGGAERTDQGWRAARVSR</sequence>
<evidence type="ECO:0000313" key="5">
    <source>
        <dbReference type="Proteomes" id="UP001317779"/>
    </source>
</evidence>
<keyword evidence="5" id="KW-1185">Reference proteome</keyword>
<organism evidence="4 5">
    <name type="scientific">Microbacterium terricola</name>
    <dbReference type="NCBI Taxonomy" id="344163"/>
    <lineage>
        <taxon>Bacteria</taxon>
        <taxon>Bacillati</taxon>
        <taxon>Actinomycetota</taxon>
        <taxon>Actinomycetes</taxon>
        <taxon>Micrococcales</taxon>
        <taxon>Microbacteriaceae</taxon>
        <taxon>Microbacterium</taxon>
    </lineage>
</organism>
<name>A0ABM8DZ40_9MICO</name>
<protein>
    <submittedName>
        <fullName evidence="4">DNA processing protein DprA</fullName>
    </submittedName>
</protein>
<dbReference type="PANTHER" id="PTHR43022:SF1">
    <property type="entry name" value="PROTEIN SMF"/>
    <property type="match status" value="1"/>
</dbReference>
<dbReference type="NCBIfam" id="TIGR00732">
    <property type="entry name" value="dprA"/>
    <property type="match status" value="1"/>
</dbReference>
<accession>A0ABM8DZ40</accession>
<evidence type="ECO:0000259" key="3">
    <source>
        <dbReference type="Pfam" id="PF17782"/>
    </source>
</evidence>